<dbReference type="NCBIfam" id="NF002058">
    <property type="entry name" value="PRK00888.1"/>
    <property type="match status" value="1"/>
</dbReference>
<comment type="similarity">
    <text evidence="7">Belongs to the FtsB family.</text>
</comment>
<comment type="function">
    <text evidence="7">Essential cell division protein. May link together the upstream cell division proteins, which are predominantly cytoplasmic, with the downstream cell division proteins, which are predominantly periplasmic.</text>
</comment>
<dbReference type="PANTHER" id="PTHR37485">
    <property type="entry name" value="CELL DIVISION PROTEIN FTSB"/>
    <property type="match status" value="1"/>
</dbReference>
<dbReference type="OrthoDB" id="7061211at2"/>
<evidence type="ECO:0000313" key="8">
    <source>
        <dbReference type="EMBL" id="SEH08076.1"/>
    </source>
</evidence>
<accession>A0A1H6FFX8</accession>
<keyword evidence="2 7" id="KW-0132">Cell division</keyword>
<dbReference type="PANTHER" id="PTHR37485:SF1">
    <property type="entry name" value="CELL DIVISION PROTEIN FTSB"/>
    <property type="match status" value="1"/>
</dbReference>
<dbReference type="HAMAP" id="MF_00599">
    <property type="entry name" value="FtsB"/>
    <property type="match status" value="1"/>
</dbReference>
<keyword evidence="3 7" id="KW-0812">Transmembrane</keyword>
<reference evidence="8 9" key="1">
    <citation type="submission" date="2016-10" db="EMBL/GenBank/DDBJ databases">
        <authorList>
            <person name="de Groot N.N."/>
        </authorList>
    </citation>
    <scope>NUCLEOTIDE SEQUENCE [LARGE SCALE GENOMIC DNA]</scope>
    <source>
        <strain evidence="8">MBHS1</strain>
    </source>
</reference>
<comment type="subcellular location">
    <subcellularLocation>
        <location evidence="7">Cell inner membrane</location>
        <topology evidence="7">Single-pass type II membrane protein</topology>
    </subcellularLocation>
    <text evidence="7">Localizes to the division septum.</text>
</comment>
<evidence type="ECO:0000256" key="6">
    <source>
        <dbReference type="ARBA" id="ARBA00023306"/>
    </source>
</evidence>
<feature type="topological domain" description="Periplasmic" evidence="7">
    <location>
        <begin position="24"/>
        <end position="90"/>
    </location>
</feature>
<keyword evidence="7" id="KW-0175">Coiled coil</keyword>
<gene>
    <name evidence="7 8" type="primary">ftsB</name>
    <name evidence="8" type="ORF">MBHS_03964</name>
</gene>
<dbReference type="GO" id="GO:0030428">
    <property type="term" value="C:cell septum"/>
    <property type="evidence" value="ECO:0007669"/>
    <property type="project" value="TreeGrafter"/>
</dbReference>
<evidence type="ECO:0000256" key="3">
    <source>
        <dbReference type="ARBA" id="ARBA00022692"/>
    </source>
</evidence>
<sequence length="90" mass="10296">MLRPFILGTLLLLLLVLQYALWLGDNGFAEHQQLQQQIQQWEGKNQQLKERNARLIAEISDLKNGLDAIEARARLDLGLVKPGEQYISLD</sequence>
<keyword evidence="6 7" id="KW-0131">Cell cycle</keyword>
<keyword evidence="9" id="KW-1185">Reference proteome</keyword>
<evidence type="ECO:0000256" key="1">
    <source>
        <dbReference type="ARBA" id="ARBA00022475"/>
    </source>
</evidence>
<keyword evidence="1 7" id="KW-1003">Cell membrane</keyword>
<evidence type="ECO:0000256" key="5">
    <source>
        <dbReference type="ARBA" id="ARBA00023136"/>
    </source>
</evidence>
<name>A0A1H6FFX8_9GAMM</name>
<proteinExistence type="inferred from homology"/>
<organism evidence="8 9">
    <name type="scientific">Candidatus Venteria ishoeyi</name>
    <dbReference type="NCBI Taxonomy" id="1899563"/>
    <lineage>
        <taxon>Bacteria</taxon>
        <taxon>Pseudomonadati</taxon>
        <taxon>Pseudomonadota</taxon>
        <taxon>Gammaproteobacteria</taxon>
        <taxon>Thiotrichales</taxon>
        <taxon>Thiotrichaceae</taxon>
        <taxon>Venteria</taxon>
    </lineage>
</organism>
<dbReference type="GO" id="GO:0043093">
    <property type="term" value="P:FtsZ-dependent cytokinesis"/>
    <property type="evidence" value="ECO:0007669"/>
    <property type="project" value="UniProtKB-UniRule"/>
</dbReference>
<dbReference type="EMBL" id="FMSV02000543">
    <property type="protein sequence ID" value="SEH08076.1"/>
    <property type="molecule type" value="Genomic_DNA"/>
</dbReference>
<dbReference type="RefSeq" id="WP_103921658.1">
    <property type="nucleotide sequence ID" value="NZ_FMSV02000543.1"/>
</dbReference>
<protein>
    <recommendedName>
        <fullName evidence="7">Cell division protein FtsB</fullName>
    </recommendedName>
</protein>
<evidence type="ECO:0000256" key="7">
    <source>
        <dbReference type="HAMAP-Rule" id="MF_00599"/>
    </source>
</evidence>
<comment type="subunit">
    <text evidence="7">Part of a complex composed of FtsB, FtsL and FtsQ.</text>
</comment>
<dbReference type="AlphaFoldDB" id="A0A1H6FFX8"/>
<dbReference type="InterPro" id="IPR023081">
    <property type="entry name" value="Cell_div_FtsB"/>
</dbReference>
<feature type="coiled-coil region" evidence="7">
    <location>
        <begin position="31"/>
        <end position="72"/>
    </location>
</feature>
<feature type="topological domain" description="Cytoplasmic" evidence="7">
    <location>
        <begin position="1"/>
        <end position="5"/>
    </location>
</feature>
<dbReference type="GO" id="GO:0032153">
    <property type="term" value="C:cell division site"/>
    <property type="evidence" value="ECO:0007669"/>
    <property type="project" value="UniProtKB-UniRule"/>
</dbReference>
<keyword evidence="4 7" id="KW-1133">Transmembrane helix</keyword>
<dbReference type="Pfam" id="PF04977">
    <property type="entry name" value="DivIC"/>
    <property type="match status" value="1"/>
</dbReference>
<keyword evidence="5 7" id="KW-0472">Membrane</keyword>
<dbReference type="InterPro" id="IPR007060">
    <property type="entry name" value="FtsL/DivIC"/>
</dbReference>
<evidence type="ECO:0000313" key="9">
    <source>
        <dbReference type="Proteomes" id="UP000236724"/>
    </source>
</evidence>
<keyword evidence="7" id="KW-0997">Cell inner membrane</keyword>
<dbReference type="GO" id="GO:0005886">
    <property type="term" value="C:plasma membrane"/>
    <property type="evidence" value="ECO:0007669"/>
    <property type="project" value="UniProtKB-SubCell"/>
</dbReference>
<dbReference type="Proteomes" id="UP000236724">
    <property type="component" value="Unassembled WGS sequence"/>
</dbReference>
<evidence type="ECO:0000256" key="4">
    <source>
        <dbReference type="ARBA" id="ARBA00022989"/>
    </source>
</evidence>
<evidence type="ECO:0000256" key="2">
    <source>
        <dbReference type="ARBA" id="ARBA00022618"/>
    </source>
</evidence>